<evidence type="ECO:0000313" key="1">
    <source>
        <dbReference type="EMBL" id="HBH1541670.1"/>
    </source>
</evidence>
<dbReference type="EMBL" id="DAEPXK010000008">
    <property type="protein sequence ID" value="HBH1541670.1"/>
    <property type="molecule type" value="Genomic_DNA"/>
</dbReference>
<sequence length="51" mass="6066">MFQKYGAGIAILVKHSNCNRFSEVRSWYSHFAEHHYFQGIQRQFFVVNGDN</sequence>
<accession>A0AAN5VK64</accession>
<dbReference type="RefSeq" id="WP_159440024.1">
    <property type="nucleotide sequence ID" value="NZ_FULL01000014.1"/>
</dbReference>
<organism evidence="1 2">
    <name type="scientific">Clostridioides difficile</name>
    <name type="common">Peptoclostridium difficile</name>
    <dbReference type="NCBI Taxonomy" id="1496"/>
    <lineage>
        <taxon>Bacteria</taxon>
        <taxon>Bacillati</taxon>
        <taxon>Bacillota</taxon>
        <taxon>Clostridia</taxon>
        <taxon>Peptostreptococcales</taxon>
        <taxon>Peptostreptococcaceae</taxon>
        <taxon>Clostridioides</taxon>
    </lineage>
</organism>
<reference evidence="1" key="1">
    <citation type="journal article" date="2018" name="Genome Biol.">
        <title>SKESA: strategic k-mer extension for scrupulous assemblies.</title>
        <authorList>
            <person name="Souvorov A."/>
            <person name="Agarwala R."/>
            <person name="Lipman D.J."/>
        </authorList>
    </citation>
    <scope>NUCLEOTIDE SEQUENCE</scope>
    <source>
        <strain evidence="1">HN1000</strain>
    </source>
</reference>
<gene>
    <name evidence="1" type="ORF">KRM00_001137</name>
</gene>
<proteinExistence type="predicted"/>
<dbReference type="AlphaFoldDB" id="A0AAN5VK64"/>
<evidence type="ECO:0000313" key="2">
    <source>
        <dbReference type="Proteomes" id="UP000878956"/>
    </source>
</evidence>
<name>A0AAN5VK64_CLODI</name>
<reference evidence="1" key="2">
    <citation type="submission" date="2021-06" db="EMBL/GenBank/DDBJ databases">
        <authorList>
            <consortium name="NCBI Pathogen Detection Project"/>
        </authorList>
    </citation>
    <scope>NUCLEOTIDE SEQUENCE</scope>
    <source>
        <strain evidence="1">HN1000</strain>
    </source>
</reference>
<comment type="caution">
    <text evidence="1">The sequence shown here is derived from an EMBL/GenBank/DDBJ whole genome shotgun (WGS) entry which is preliminary data.</text>
</comment>
<dbReference type="Proteomes" id="UP000878956">
    <property type="component" value="Unassembled WGS sequence"/>
</dbReference>
<protein>
    <submittedName>
        <fullName evidence="1">Uncharacterized protein</fullName>
    </submittedName>
</protein>